<dbReference type="RefSeq" id="WP_413780438.1">
    <property type="nucleotide sequence ID" value="NZ_JAUOZS010000001.1"/>
</dbReference>
<evidence type="ECO:0000256" key="11">
    <source>
        <dbReference type="ARBA" id="ARBA00023098"/>
    </source>
</evidence>
<dbReference type="Proteomes" id="UP001254848">
    <property type="component" value="Unassembled WGS sequence"/>
</dbReference>
<proteinExistence type="inferred from homology"/>
<keyword evidence="11" id="KW-0443">Lipid metabolism</keyword>
<dbReference type="InterPro" id="IPR036945">
    <property type="entry name" value="DAGK_sf"/>
</dbReference>
<keyword evidence="14" id="KW-1208">Phospholipid metabolism</keyword>
<organism evidence="16 17">
    <name type="scientific">Anaeroselena agilis</name>
    <dbReference type="NCBI Taxonomy" id="3063788"/>
    <lineage>
        <taxon>Bacteria</taxon>
        <taxon>Bacillati</taxon>
        <taxon>Bacillota</taxon>
        <taxon>Negativicutes</taxon>
        <taxon>Acetonemataceae</taxon>
        <taxon>Anaeroselena</taxon>
    </lineage>
</organism>
<feature type="transmembrane region" description="Helical" evidence="15">
    <location>
        <begin position="61"/>
        <end position="79"/>
    </location>
</feature>
<keyword evidence="8 16" id="KW-0418">Kinase</keyword>
<evidence type="ECO:0000256" key="6">
    <source>
        <dbReference type="ARBA" id="ARBA00022692"/>
    </source>
</evidence>
<keyword evidence="13" id="KW-0594">Phospholipid biosynthesis</keyword>
<name>A0ABU3NYR9_9FIRM</name>
<dbReference type="InterPro" id="IPR000829">
    <property type="entry name" value="DAGK"/>
</dbReference>
<evidence type="ECO:0000256" key="9">
    <source>
        <dbReference type="ARBA" id="ARBA00022840"/>
    </source>
</evidence>
<dbReference type="EMBL" id="JAUOZS010000001">
    <property type="protein sequence ID" value="MDT8901943.1"/>
    <property type="molecule type" value="Genomic_DNA"/>
</dbReference>
<evidence type="ECO:0000256" key="10">
    <source>
        <dbReference type="ARBA" id="ARBA00022989"/>
    </source>
</evidence>
<dbReference type="PANTHER" id="PTHR34299">
    <property type="entry name" value="DIACYLGLYCEROL KINASE"/>
    <property type="match status" value="1"/>
</dbReference>
<accession>A0ABU3NYR9</accession>
<evidence type="ECO:0000256" key="8">
    <source>
        <dbReference type="ARBA" id="ARBA00022777"/>
    </source>
</evidence>
<evidence type="ECO:0000313" key="16">
    <source>
        <dbReference type="EMBL" id="MDT8901943.1"/>
    </source>
</evidence>
<gene>
    <name evidence="16" type="ORF">Q4T40_11875</name>
</gene>
<comment type="subcellular location">
    <subcellularLocation>
        <location evidence="1">Cell membrane</location>
        <topology evidence="1">Multi-pass membrane protein</topology>
    </subcellularLocation>
</comment>
<evidence type="ECO:0000256" key="13">
    <source>
        <dbReference type="ARBA" id="ARBA00023209"/>
    </source>
</evidence>
<keyword evidence="17" id="KW-1185">Reference proteome</keyword>
<evidence type="ECO:0000256" key="4">
    <source>
        <dbReference type="ARBA" id="ARBA00022516"/>
    </source>
</evidence>
<evidence type="ECO:0000313" key="17">
    <source>
        <dbReference type="Proteomes" id="UP001254848"/>
    </source>
</evidence>
<reference evidence="16 17" key="1">
    <citation type="submission" date="2023-07" db="EMBL/GenBank/DDBJ databases">
        <title>The novel representative of Negativicutes class, Anaeroselena agilis gen. nov. sp. nov.</title>
        <authorList>
            <person name="Prokofeva M.I."/>
            <person name="Elcheninov A.G."/>
            <person name="Klyukina A."/>
            <person name="Kublanov I.V."/>
            <person name="Frolov E.N."/>
            <person name="Podosokorskaya O.A."/>
        </authorList>
    </citation>
    <scope>NUCLEOTIDE SEQUENCE [LARGE SCALE GENOMIC DNA]</scope>
    <source>
        <strain evidence="16 17">4137-cl</strain>
    </source>
</reference>
<keyword evidence="12 15" id="KW-0472">Membrane</keyword>
<evidence type="ECO:0000256" key="5">
    <source>
        <dbReference type="ARBA" id="ARBA00022679"/>
    </source>
</evidence>
<keyword evidence="7" id="KW-0547">Nucleotide-binding</keyword>
<dbReference type="Gene3D" id="1.10.287.3610">
    <property type="match status" value="1"/>
</dbReference>
<evidence type="ECO:0000256" key="12">
    <source>
        <dbReference type="ARBA" id="ARBA00023136"/>
    </source>
</evidence>
<feature type="transmembrane region" description="Helical" evidence="15">
    <location>
        <begin position="99"/>
        <end position="120"/>
    </location>
</feature>
<dbReference type="PANTHER" id="PTHR34299:SF1">
    <property type="entry name" value="DIACYLGLYCEROL KINASE"/>
    <property type="match status" value="1"/>
</dbReference>
<keyword evidence="9" id="KW-0067">ATP-binding</keyword>
<dbReference type="InterPro" id="IPR033717">
    <property type="entry name" value="UDPK"/>
</dbReference>
<dbReference type="EC" id="2.7.1.-" evidence="16"/>
<dbReference type="GO" id="GO:0016301">
    <property type="term" value="F:kinase activity"/>
    <property type="evidence" value="ECO:0007669"/>
    <property type="project" value="UniProtKB-KW"/>
</dbReference>
<keyword evidence="6 15" id="KW-0812">Transmembrane</keyword>
<dbReference type="CDD" id="cd14265">
    <property type="entry name" value="UDPK_IM_like"/>
    <property type="match status" value="1"/>
</dbReference>
<keyword evidence="5 16" id="KW-0808">Transferase</keyword>
<sequence>MMKKSAEGNFLAGLLRAFSYAASGVAYCFRTQRNLRIHAVAGVLALAAGFRLGLTGAEMGVLTLTIAAVLVAEMFNTAVEALVDIVSPGYHPLAKVAKDVAAGGVLVVALMSLVVAYVLFAPRIM</sequence>
<evidence type="ECO:0000256" key="2">
    <source>
        <dbReference type="ARBA" id="ARBA00005967"/>
    </source>
</evidence>
<evidence type="ECO:0000256" key="15">
    <source>
        <dbReference type="SAM" id="Phobius"/>
    </source>
</evidence>
<keyword evidence="3" id="KW-1003">Cell membrane</keyword>
<keyword evidence="10 15" id="KW-1133">Transmembrane helix</keyword>
<keyword evidence="4" id="KW-0444">Lipid biosynthesis</keyword>
<evidence type="ECO:0000256" key="3">
    <source>
        <dbReference type="ARBA" id="ARBA00022475"/>
    </source>
</evidence>
<evidence type="ECO:0000256" key="1">
    <source>
        <dbReference type="ARBA" id="ARBA00004651"/>
    </source>
</evidence>
<dbReference type="Pfam" id="PF01219">
    <property type="entry name" value="DAGK_prokar"/>
    <property type="match status" value="1"/>
</dbReference>
<protein>
    <submittedName>
        <fullName evidence="16">Diacylglycerol kinase family protein</fullName>
        <ecNumber evidence="16">2.7.1.-</ecNumber>
    </submittedName>
</protein>
<comment type="caution">
    <text evidence="16">The sequence shown here is derived from an EMBL/GenBank/DDBJ whole genome shotgun (WGS) entry which is preliminary data.</text>
</comment>
<comment type="similarity">
    <text evidence="2">Belongs to the bacterial diacylglycerol kinase family.</text>
</comment>
<evidence type="ECO:0000256" key="7">
    <source>
        <dbReference type="ARBA" id="ARBA00022741"/>
    </source>
</evidence>
<evidence type="ECO:0000256" key="14">
    <source>
        <dbReference type="ARBA" id="ARBA00023264"/>
    </source>
</evidence>